<name>A0A5E4PPN4_9NEOP</name>
<gene>
    <name evidence="2" type="ORF">LSINAPIS_LOCUS746</name>
</gene>
<feature type="compositionally biased region" description="Polar residues" evidence="1">
    <location>
        <begin position="87"/>
        <end position="96"/>
    </location>
</feature>
<dbReference type="Proteomes" id="UP000324832">
    <property type="component" value="Unassembled WGS sequence"/>
</dbReference>
<evidence type="ECO:0000256" key="1">
    <source>
        <dbReference type="SAM" id="MobiDB-lite"/>
    </source>
</evidence>
<reference evidence="2 3" key="1">
    <citation type="submission" date="2017-07" db="EMBL/GenBank/DDBJ databases">
        <authorList>
            <person name="Talla V."/>
            <person name="Backstrom N."/>
        </authorList>
    </citation>
    <scope>NUCLEOTIDE SEQUENCE [LARGE SCALE GENOMIC DNA]</scope>
</reference>
<dbReference type="EMBL" id="FZQP02000061">
    <property type="protein sequence ID" value="VVC87035.1"/>
    <property type="molecule type" value="Genomic_DNA"/>
</dbReference>
<proteinExistence type="predicted"/>
<feature type="region of interest" description="Disordered" evidence="1">
    <location>
        <begin position="87"/>
        <end position="131"/>
    </location>
</feature>
<dbReference type="AlphaFoldDB" id="A0A5E4PPN4"/>
<accession>A0A5E4PPN4</accession>
<keyword evidence="3" id="KW-1185">Reference proteome</keyword>
<feature type="compositionally biased region" description="Basic residues" evidence="1">
    <location>
        <begin position="119"/>
        <end position="131"/>
    </location>
</feature>
<sequence>MEEEEPEENDERNLTSLKKVDGEFVIVKYEAKFYPGVIIKAYPEKASVSAITPVVEQMTPRQQRKARKVWREEAKIRRHRLKLQYISNASVTQPCSDNKDPPPPQNINRRAYAAQQKSIRARKARNLTIRK</sequence>
<protein>
    <submittedName>
        <fullName evidence="2">Uncharacterized protein</fullName>
    </submittedName>
</protein>
<evidence type="ECO:0000313" key="3">
    <source>
        <dbReference type="Proteomes" id="UP000324832"/>
    </source>
</evidence>
<organism evidence="2 3">
    <name type="scientific">Leptidea sinapis</name>
    <dbReference type="NCBI Taxonomy" id="189913"/>
    <lineage>
        <taxon>Eukaryota</taxon>
        <taxon>Metazoa</taxon>
        <taxon>Ecdysozoa</taxon>
        <taxon>Arthropoda</taxon>
        <taxon>Hexapoda</taxon>
        <taxon>Insecta</taxon>
        <taxon>Pterygota</taxon>
        <taxon>Neoptera</taxon>
        <taxon>Endopterygota</taxon>
        <taxon>Lepidoptera</taxon>
        <taxon>Glossata</taxon>
        <taxon>Ditrysia</taxon>
        <taxon>Papilionoidea</taxon>
        <taxon>Pieridae</taxon>
        <taxon>Dismorphiinae</taxon>
        <taxon>Leptidea</taxon>
    </lineage>
</organism>
<evidence type="ECO:0000313" key="2">
    <source>
        <dbReference type="EMBL" id="VVC87035.1"/>
    </source>
</evidence>